<evidence type="ECO:0000256" key="4">
    <source>
        <dbReference type="ARBA" id="ARBA00023136"/>
    </source>
</evidence>
<dbReference type="InterPro" id="IPR007318">
    <property type="entry name" value="Phopholipid_MeTrfase"/>
</dbReference>
<sequence>MNSVFSSVYKKIIFYLSDRHRQKYAKTFTIAVFAGESFFYFIFLPLFFLTIGNYLFPESVFSFSGRQLQTLMILSVLIVFYGFLLMGWSIRELWIYGAGSPAAGAPPQKLVTSGPYALSRNPLAIGNLIYYIGILFFVSGSVEICLFTFVFAGISTYFYHKHIEEPVLEKTFGDEYTAYKSKVSGFLPFVENKRTDSKF</sequence>
<feature type="transmembrane region" description="Helical" evidence="5">
    <location>
        <begin position="38"/>
        <end position="56"/>
    </location>
</feature>
<dbReference type="Pfam" id="PF04191">
    <property type="entry name" value="PEMT"/>
    <property type="match status" value="1"/>
</dbReference>
<feature type="transmembrane region" description="Helical" evidence="5">
    <location>
        <begin position="128"/>
        <end position="152"/>
    </location>
</feature>
<organism evidence="6 7">
    <name type="scientific">Methanolapillus ohkumae</name>
    <dbReference type="NCBI Taxonomy" id="3028298"/>
    <lineage>
        <taxon>Archaea</taxon>
        <taxon>Methanobacteriati</taxon>
        <taxon>Methanobacteriota</taxon>
        <taxon>Stenosarchaea group</taxon>
        <taxon>Methanomicrobia</taxon>
        <taxon>Methanosarcinales</taxon>
        <taxon>Methanosarcinaceae</taxon>
        <taxon>Methanolapillus</taxon>
    </lineage>
</organism>
<evidence type="ECO:0000256" key="3">
    <source>
        <dbReference type="ARBA" id="ARBA00022989"/>
    </source>
</evidence>
<gene>
    <name evidence="6" type="ORF">MsAm2_13220</name>
</gene>
<dbReference type="EMBL" id="CP131061">
    <property type="protein sequence ID" value="WNY27521.1"/>
    <property type="molecule type" value="Genomic_DNA"/>
</dbReference>
<protein>
    <recommendedName>
        <fullName evidence="8">Isoprenylcysteine carboxylmethyltransferase family protein</fullName>
    </recommendedName>
</protein>
<dbReference type="PANTHER" id="PTHR12714">
    <property type="entry name" value="PROTEIN-S ISOPRENYLCYSTEINE O-METHYLTRANSFERASE"/>
    <property type="match status" value="1"/>
</dbReference>
<keyword evidence="7" id="KW-1185">Reference proteome</keyword>
<feature type="transmembrane region" description="Helical" evidence="5">
    <location>
        <begin position="68"/>
        <end position="90"/>
    </location>
</feature>
<comment type="subcellular location">
    <subcellularLocation>
        <location evidence="1">Endomembrane system</location>
        <topology evidence="1">Multi-pass membrane protein</topology>
    </subcellularLocation>
</comment>
<dbReference type="GeneID" id="89228748"/>
<evidence type="ECO:0000313" key="6">
    <source>
        <dbReference type="EMBL" id="WNY27521.1"/>
    </source>
</evidence>
<dbReference type="GO" id="GO:0016740">
    <property type="term" value="F:transferase activity"/>
    <property type="evidence" value="ECO:0007669"/>
    <property type="project" value="UniProtKB-ARBA"/>
</dbReference>
<reference evidence="6 7" key="1">
    <citation type="submission" date="2023-07" db="EMBL/GenBank/DDBJ databases">
        <title>Closed genome sequence of Methanosarcinaceae archaeon Am2.</title>
        <authorList>
            <person name="Poehlein A."/>
            <person name="Protasov E."/>
            <person name="Platt K."/>
            <person name="Reeh H."/>
            <person name="Daniel R."/>
            <person name="Brune A."/>
        </authorList>
    </citation>
    <scope>NUCLEOTIDE SEQUENCE [LARGE SCALE GENOMIC DNA]</scope>
    <source>
        <strain evidence="6 7">Am2</strain>
    </source>
</reference>
<name>A0AA96V805_9EURY</name>
<dbReference type="PANTHER" id="PTHR12714:SF9">
    <property type="entry name" value="PROTEIN-S-ISOPRENYLCYSTEINE O-METHYLTRANSFERASE"/>
    <property type="match status" value="1"/>
</dbReference>
<dbReference type="RefSeq" id="WP_338097489.1">
    <property type="nucleotide sequence ID" value="NZ_CP131061.1"/>
</dbReference>
<keyword evidence="3 5" id="KW-1133">Transmembrane helix</keyword>
<dbReference type="Proteomes" id="UP001304970">
    <property type="component" value="Chromosome"/>
</dbReference>
<dbReference type="GO" id="GO:0012505">
    <property type="term" value="C:endomembrane system"/>
    <property type="evidence" value="ECO:0007669"/>
    <property type="project" value="UniProtKB-SubCell"/>
</dbReference>
<evidence type="ECO:0000256" key="1">
    <source>
        <dbReference type="ARBA" id="ARBA00004127"/>
    </source>
</evidence>
<accession>A0AA96V805</accession>
<evidence type="ECO:0008006" key="8">
    <source>
        <dbReference type="Google" id="ProtNLM"/>
    </source>
</evidence>
<evidence type="ECO:0000256" key="5">
    <source>
        <dbReference type="SAM" id="Phobius"/>
    </source>
</evidence>
<proteinExistence type="predicted"/>
<keyword evidence="4 5" id="KW-0472">Membrane</keyword>
<evidence type="ECO:0000256" key="2">
    <source>
        <dbReference type="ARBA" id="ARBA00022692"/>
    </source>
</evidence>
<dbReference type="Gene3D" id="1.20.120.1630">
    <property type="match status" value="1"/>
</dbReference>
<keyword evidence="2 5" id="KW-0812">Transmembrane</keyword>
<dbReference type="AlphaFoldDB" id="A0AA96V805"/>
<evidence type="ECO:0000313" key="7">
    <source>
        <dbReference type="Proteomes" id="UP001304970"/>
    </source>
</evidence>